<dbReference type="InterPro" id="IPR037521">
    <property type="entry name" value="FLCN/SMCR8_DENN"/>
</dbReference>
<feature type="domain" description="UDENN FLCN/SMCR8-type" evidence="3">
    <location>
        <begin position="270"/>
        <end position="514"/>
    </location>
</feature>
<feature type="compositionally biased region" description="Low complexity" evidence="1">
    <location>
        <begin position="256"/>
        <end position="272"/>
    </location>
</feature>
<protein>
    <recommendedName>
        <fullName evidence="3">UDENN FLCN/SMCR8-type domain-containing protein</fullName>
    </recommendedName>
</protein>
<dbReference type="PANTHER" id="PTHR31441:SF2">
    <property type="entry name" value="FOLLICULIN"/>
    <property type="match status" value="1"/>
</dbReference>
<accession>A0AAE8SX74</accession>
<feature type="region of interest" description="Disordered" evidence="1">
    <location>
        <begin position="108"/>
        <end position="143"/>
    </location>
</feature>
<organism evidence="4 5">
    <name type="scientific">Cephalotrichum gorgonifer</name>
    <dbReference type="NCBI Taxonomy" id="2041049"/>
    <lineage>
        <taxon>Eukaryota</taxon>
        <taxon>Fungi</taxon>
        <taxon>Dikarya</taxon>
        <taxon>Ascomycota</taxon>
        <taxon>Pezizomycotina</taxon>
        <taxon>Sordariomycetes</taxon>
        <taxon>Hypocreomycetidae</taxon>
        <taxon>Microascales</taxon>
        <taxon>Microascaceae</taxon>
        <taxon>Cephalotrichum</taxon>
    </lineage>
</organism>
<name>A0AAE8SX74_9PEZI</name>
<proteinExistence type="predicted"/>
<dbReference type="GO" id="GO:0005096">
    <property type="term" value="F:GTPase activator activity"/>
    <property type="evidence" value="ECO:0007669"/>
    <property type="project" value="InterPro"/>
</dbReference>
<sequence>MDLHALRMLMLTGAPTQLCLAHYCDVHGPTPMMVTEGLPVPCSTCFDPDAPFEDRPATSASQPGAGPSTPPSVAAITDALRHITYSPHRSASLPASDLQSRPQRATLLRSPTSSAALPSGSAVETPPSSPDPHKSRTAVRRDSSFRRTYDEFVTKRAQPCDNCAMTLPKSEDEDATPASDTRGPTLRTRAPYAWVFGGSGGESPPNSQPSSASDTDNDGEGEGEGDGEGEGEGEGEGDGENDEDDDGLMKPPPPRRSGTGSTTSRSSVFSTVGGTGSGSGSHTHFIEYISTKEPVLPASFSIVRASCLRTLSFETLPRTTPSSAAAAAAAAAAASSPFASIPGTGSTASGGPIFFGDPAAGYTTAYIFRIPDLHARGHKRVYAFLALSTHSERTAMKTFGLIAGAFRDLAGWIQALAEAEAERAGGADSPGGAGSNSSSFLTGGGGGGGFGGGLGSGGSAFVRRAHGGAGGGMGMGNKVRQRGLAELVGCPDFFIQLHIRFVRILRELGVRMNA</sequence>
<dbReference type="Proteomes" id="UP001187682">
    <property type="component" value="Unassembled WGS sequence"/>
</dbReference>
<dbReference type="AlphaFoldDB" id="A0AAE8SX74"/>
<dbReference type="InterPro" id="IPR037520">
    <property type="entry name" value="Folliculin/SMCR8_longin"/>
</dbReference>
<feature type="compositionally biased region" description="Acidic residues" evidence="1">
    <location>
        <begin position="215"/>
        <end position="246"/>
    </location>
</feature>
<evidence type="ECO:0000313" key="5">
    <source>
        <dbReference type="Proteomes" id="UP001187682"/>
    </source>
</evidence>
<dbReference type="EMBL" id="ONZQ02000010">
    <property type="protein sequence ID" value="SPO04439.1"/>
    <property type="molecule type" value="Genomic_DNA"/>
</dbReference>
<keyword evidence="5" id="KW-1185">Reference proteome</keyword>
<dbReference type="Pfam" id="PF11704">
    <property type="entry name" value="Folliculin"/>
    <property type="match status" value="1"/>
</dbReference>
<dbReference type="PANTHER" id="PTHR31441">
    <property type="entry name" value="FOLLICULIN FAMILY MEMBER"/>
    <property type="match status" value="1"/>
</dbReference>
<dbReference type="PROSITE" id="PS51834">
    <property type="entry name" value="DENN_FLCN_SMCR8"/>
    <property type="match status" value="1"/>
</dbReference>
<feature type="compositionally biased region" description="Polar residues" evidence="1">
    <location>
        <begin position="204"/>
        <end position="214"/>
    </location>
</feature>
<reference evidence="4" key="1">
    <citation type="submission" date="2018-03" db="EMBL/GenBank/DDBJ databases">
        <authorList>
            <person name="Guldener U."/>
        </authorList>
    </citation>
    <scope>NUCLEOTIDE SEQUENCE</scope>
</reference>
<gene>
    <name evidence="4" type="ORF">DNG_07124</name>
</gene>
<evidence type="ECO:0000256" key="1">
    <source>
        <dbReference type="SAM" id="MobiDB-lite"/>
    </source>
</evidence>
<evidence type="ECO:0000259" key="3">
    <source>
        <dbReference type="PROSITE" id="PS51834"/>
    </source>
</evidence>
<dbReference type="GO" id="GO:1904263">
    <property type="term" value="P:positive regulation of TORC1 signaling"/>
    <property type="evidence" value="ECO:0007669"/>
    <property type="project" value="TreeGrafter"/>
</dbReference>
<dbReference type="GO" id="GO:0005829">
    <property type="term" value="C:cytosol"/>
    <property type="evidence" value="ECO:0007669"/>
    <property type="project" value="TreeGrafter"/>
</dbReference>
<feature type="compositionally biased region" description="Basic and acidic residues" evidence="1">
    <location>
        <begin position="131"/>
        <end position="143"/>
    </location>
</feature>
<evidence type="ECO:0000256" key="2">
    <source>
        <dbReference type="SAM" id="SignalP"/>
    </source>
</evidence>
<feature type="signal peptide" evidence="2">
    <location>
        <begin position="1"/>
        <end position="21"/>
    </location>
</feature>
<feature type="region of interest" description="Disordered" evidence="1">
    <location>
        <begin position="53"/>
        <end position="72"/>
    </location>
</feature>
<feature type="region of interest" description="Disordered" evidence="1">
    <location>
        <begin position="163"/>
        <end position="280"/>
    </location>
</feature>
<feature type="chain" id="PRO_5041939203" description="UDENN FLCN/SMCR8-type domain-containing protein" evidence="2">
    <location>
        <begin position="22"/>
        <end position="514"/>
    </location>
</feature>
<keyword evidence="2" id="KW-0732">Signal</keyword>
<comment type="caution">
    <text evidence="4">The sequence shown here is derived from an EMBL/GenBank/DDBJ whole genome shotgun (WGS) entry which is preliminary data.</text>
</comment>
<evidence type="ECO:0000313" key="4">
    <source>
        <dbReference type="EMBL" id="SPO04439.1"/>
    </source>
</evidence>
<dbReference type="InterPro" id="IPR021713">
    <property type="entry name" value="Folliculin"/>
</dbReference>